<sequence length="213" mass="24527">MEEPFDATEMEAEARADFSAFKLYLNLAEGFPDFVRDFGTKWEEWQRTISAAPDVLTALGPKIIPLVVYKLALDCDDARAVRLYTALQKDPDLIVDTSSANPKSPGKEILAKNFHRNRDVRNAIADWDEHCQRLLDYGANIVAHIMVEYKKKGGPLFWYELLHKIMWGHQTDLETISFPMQYAMWLEWFEKKNHGQAPHYRRKESSGGVCGCE</sequence>
<gene>
    <name evidence="1" type="ORF">C8A01DRAFT_35564</name>
</gene>
<reference evidence="2" key="1">
    <citation type="journal article" date="2023" name="Mol. Phylogenet. Evol.">
        <title>Genome-scale phylogeny and comparative genomics of the fungal order Sordariales.</title>
        <authorList>
            <person name="Hensen N."/>
            <person name="Bonometti L."/>
            <person name="Westerberg I."/>
            <person name="Brannstrom I.O."/>
            <person name="Guillou S."/>
            <person name="Cros-Aarteil S."/>
            <person name="Calhoun S."/>
            <person name="Haridas S."/>
            <person name="Kuo A."/>
            <person name="Mondo S."/>
            <person name="Pangilinan J."/>
            <person name="Riley R."/>
            <person name="LaButti K."/>
            <person name="Andreopoulos B."/>
            <person name="Lipzen A."/>
            <person name="Chen C."/>
            <person name="Yan M."/>
            <person name="Daum C."/>
            <person name="Ng V."/>
            <person name="Clum A."/>
            <person name="Steindorff A."/>
            <person name="Ohm R.A."/>
            <person name="Martin F."/>
            <person name="Silar P."/>
            <person name="Natvig D.O."/>
            <person name="Lalanne C."/>
            <person name="Gautier V."/>
            <person name="Ament-Velasquez S.L."/>
            <person name="Kruys A."/>
            <person name="Hutchinson M.I."/>
            <person name="Powell A.J."/>
            <person name="Barry K."/>
            <person name="Miller A.N."/>
            <person name="Grigoriev I.V."/>
            <person name="Debuchy R."/>
            <person name="Gladieux P."/>
            <person name="Hiltunen Thoren M."/>
            <person name="Johannesson H."/>
        </authorList>
    </citation>
    <scope>NUCLEOTIDE SEQUENCE [LARGE SCALE GENOMIC DNA]</scope>
    <source>
        <strain evidence="2">CBS 284.82</strain>
    </source>
</reference>
<evidence type="ECO:0000313" key="1">
    <source>
        <dbReference type="EMBL" id="KAK4040422.1"/>
    </source>
</evidence>
<evidence type="ECO:0000313" key="2">
    <source>
        <dbReference type="Proteomes" id="UP001303115"/>
    </source>
</evidence>
<keyword evidence="2" id="KW-1185">Reference proteome</keyword>
<proteinExistence type="predicted"/>
<protein>
    <submittedName>
        <fullName evidence="1">Uncharacterized protein</fullName>
    </submittedName>
</protein>
<accession>A0AAN6PGW4</accession>
<dbReference type="AlphaFoldDB" id="A0AAN6PGW4"/>
<dbReference type="EMBL" id="MU854377">
    <property type="protein sequence ID" value="KAK4040422.1"/>
    <property type="molecule type" value="Genomic_DNA"/>
</dbReference>
<dbReference type="Proteomes" id="UP001303115">
    <property type="component" value="Unassembled WGS sequence"/>
</dbReference>
<name>A0AAN6PGW4_9PEZI</name>
<organism evidence="1 2">
    <name type="scientific">Parachaetomium inaequale</name>
    <dbReference type="NCBI Taxonomy" id="2588326"/>
    <lineage>
        <taxon>Eukaryota</taxon>
        <taxon>Fungi</taxon>
        <taxon>Dikarya</taxon>
        <taxon>Ascomycota</taxon>
        <taxon>Pezizomycotina</taxon>
        <taxon>Sordariomycetes</taxon>
        <taxon>Sordariomycetidae</taxon>
        <taxon>Sordariales</taxon>
        <taxon>Chaetomiaceae</taxon>
        <taxon>Parachaetomium</taxon>
    </lineage>
</organism>
<comment type="caution">
    <text evidence="1">The sequence shown here is derived from an EMBL/GenBank/DDBJ whole genome shotgun (WGS) entry which is preliminary data.</text>
</comment>